<reference evidence="2" key="1">
    <citation type="submission" date="2016-12" db="EMBL/GenBank/DDBJ databases">
        <title>The genomes of Aspergillus section Nigri reveals drivers in fungal speciation.</title>
        <authorList>
            <consortium name="DOE Joint Genome Institute"/>
            <person name="Vesth T.C."/>
            <person name="Nybo J."/>
            <person name="Theobald S."/>
            <person name="Brandl J."/>
            <person name="Frisvad J.C."/>
            <person name="Nielsen K.F."/>
            <person name="Lyhne E.K."/>
            <person name="Kogle M.E."/>
            <person name="Kuo A."/>
            <person name="Riley R."/>
            <person name="Clum A."/>
            <person name="Nolan M."/>
            <person name="Lipzen A."/>
            <person name="Salamov A."/>
            <person name="Henrissat B."/>
            <person name="Wiebenga A."/>
            <person name="De vries R.P."/>
            <person name="Grigoriev I.V."/>
            <person name="Mortensen U.H."/>
            <person name="Andersen M.R."/>
            <person name="Baker S.E."/>
        </authorList>
    </citation>
    <scope>NUCLEOTIDE SEQUENCE</scope>
    <source>
        <strain evidence="2">IBT 28561</strain>
    </source>
</reference>
<name>A0A2I1CTV3_ASPC2</name>
<dbReference type="PANTHER" id="PTHR43319">
    <property type="entry name" value="BETA-LACTAMASE-RELATED"/>
    <property type="match status" value="1"/>
</dbReference>
<feature type="domain" description="Beta-lactamase-related" evidence="1">
    <location>
        <begin position="21"/>
        <end position="367"/>
    </location>
</feature>
<evidence type="ECO:0000259" key="1">
    <source>
        <dbReference type="Pfam" id="PF00144"/>
    </source>
</evidence>
<dbReference type="SUPFAM" id="SSF56601">
    <property type="entry name" value="beta-lactamase/transpeptidase-like"/>
    <property type="match status" value="1"/>
</dbReference>
<dbReference type="RefSeq" id="XP_024689656.1">
    <property type="nucleotide sequence ID" value="XM_024839069.1"/>
</dbReference>
<dbReference type="Pfam" id="PF00144">
    <property type="entry name" value="Beta-lactamase"/>
    <property type="match status" value="1"/>
</dbReference>
<comment type="caution">
    <text evidence="2">The sequence shown here is derived from an EMBL/GenBank/DDBJ whole genome shotgun (WGS) entry which is preliminary data.</text>
</comment>
<organism evidence="2 3">
    <name type="scientific">Aspergillus campestris (strain IBT 28561)</name>
    <dbReference type="NCBI Taxonomy" id="1392248"/>
    <lineage>
        <taxon>Eukaryota</taxon>
        <taxon>Fungi</taxon>
        <taxon>Dikarya</taxon>
        <taxon>Ascomycota</taxon>
        <taxon>Pezizomycotina</taxon>
        <taxon>Eurotiomycetes</taxon>
        <taxon>Eurotiomycetidae</taxon>
        <taxon>Eurotiales</taxon>
        <taxon>Aspergillaceae</taxon>
        <taxon>Aspergillus</taxon>
        <taxon>Aspergillus subgen. Circumdati</taxon>
    </lineage>
</organism>
<dbReference type="Proteomes" id="UP000234254">
    <property type="component" value="Unassembled WGS sequence"/>
</dbReference>
<sequence length="394" mass="42238">MTVATAGTCHPAFAPLRERLEKNIASGDELGASLCVTIGDETVVDIWGGHADPARSKPWSEHTIVPVWSLSKPISNLGVLLLIDRGLVDPDAPLVTYWPEIAGAGRDDILVRHVLGHTAGLPSWNPPLPADQLYDLPAAADALARQEPWWTPGTVAGYHALSQGYLTDALVRRVAGKPLGEFVRDELATPRAADFHFGVPASEWGRIGEMVPPPPFKDMPGPESLVMRVLGGGSLPATESATPAFWSAGIPSMGGIGNARSVNRILSVVAQNGTVDGRRFMGAETIDAIFREQSPDKEIVMDMPVRFGMGFALSPPLSLSEEEKNSMSWLPAGRVCWWGGWGGSIGVVDIDRQITITYVMNHMGPGTIGGPRATEYVTAIYELVQAYEAFIASK</sequence>
<proteinExistence type="predicted"/>
<dbReference type="InterPro" id="IPR012338">
    <property type="entry name" value="Beta-lactam/transpept-like"/>
</dbReference>
<dbReference type="GeneID" id="36546593"/>
<accession>A0A2I1CTV3</accession>
<gene>
    <name evidence="2" type="ORF">P168DRAFT_306970</name>
</gene>
<evidence type="ECO:0000313" key="2">
    <source>
        <dbReference type="EMBL" id="PKY01062.1"/>
    </source>
</evidence>
<dbReference type="InterPro" id="IPR052907">
    <property type="entry name" value="Beta-lactamase/esterase"/>
</dbReference>
<dbReference type="EMBL" id="MSFM01000012">
    <property type="protein sequence ID" value="PKY01062.1"/>
    <property type="molecule type" value="Genomic_DNA"/>
</dbReference>
<evidence type="ECO:0000313" key="3">
    <source>
        <dbReference type="Proteomes" id="UP000234254"/>
    </source>
</evidence>
<dbReference type="InterPro" id="IPR001466">
    <property type="entry name" value="Beta-lactam-related"/>
</dbReference>
<keyword evidence="3" id="KW-1185">Reference proteome</keyword>
<dbReference type="VEuPathDB" id="FungiDB:P168DRAFT_306970"/>
<dbReference type="AlphaFoldDB" id="A0A2I1CTV3"/>
<protein>
    <submittedName>
        <fullName evidence="2">Beta-lactamase</fullName>
    </submittedName>
</protein>
<dbReference type="Gene3D" id="3.40.710.10">
    <property type="entry name" value="DD-peptidase/beta-lactamase superfamily"/>
    <property type="match status" value="1"/>
</dbReference>
<dbReference type="PANTHER" id="PTHR43319:SF3">
    <property type="entry name" value="BETA-LACTAMASE-RELATED DOMAIN-CONTAINING PROTEIN"/>
    <property type="match status" value="1"/>
</dbReference>
<dbReference type="OrthoDB" id="5946976at2759"/>